<comment type="subcellular location">
    <subcellularLocation>
        <location evidence="1">Cell projection</location>
        <location evidence="1">Cilium</location>
    </subcellularLocation>
</comment>
<dbReference type="OMA" id="TCQQHRA"/>
<feature type="coiled-coil region" evidence="7">
    <location>
        <begin position="157"/>
        <end position="323"/>
    </location>
</feature>
<evidence type="ECO:0000256" key="7">
    <source>
        <dbReference type="SAM" id="Coils"/>
    </source>
</evidence>
<dbReference type="Pfam" id="PF13870">
    <property type="entry name" value="CCDC113_CCDC96_CC"/>
    <property type="match status" value="1"/>
</dbReference>
<feature type="coiled-coil region" evidence="7">
    <location>
        <begin position="65"/>
        <end position="117"/>
    </location>
</feature>
<feature type="domain" description="CCDC113/CCDC96 coiled-coil" evidence="8">
    <location>
        <begin position="152"/>
        <end position="320"/>
    </location>
</feature>
<comment type="caution">
    <text evidence="9">The sequence shown here is derived from an EMBL/GenBank/DDBJ whole genome shotgun (WGS) entry which is preliminary data.</text>
</comment>
<dbReference type="GO" id="GO:0036064">
    <property type="term" value="C:ciliary basal body"/>
    <property type="evidence" value="ECO:0007669"/>
    <property type="project" value="TreeGrafter"/>
</dbReference>
<evidence type="ECO:0000313" key="10">
    <source>
        <dbReference type="Proteomes" id="UP000751190"/>
    </source>
</evidence>
<dbReference type="AlphaFoldDB" id="A0A8J5XJ84"/>
<keyword evidence="3 7" id="KW-0175">Coiled coil</keyword>
<dbReference type="GO" id="GO:0060271">
    <property type="term" value="P:cilium assembly"/>
    <property type="evidence" value="ECO:0007669"/>
    <property type="project" value="TreeGrafter"/>
</dbReference>
<sequence>MDEPQANAKLEAELQELLTANEALLCENELFESYLERANPALLASEDDPGAATGRHKKQAAAKRVLTAEQKHDLAQHEVEEVKEQIERTKATSEKLLDGLRAQMEECDLRIAEIKKEAYEFKRDIVVGAENFRTGKTAAEKVIRYMEDKQRTKGATIEKLRLKNQSLKTQIQKVEQQLQLKEEMGEVLHVIDFDQLKIENQQYLEKIEERNSELLRLKLTTGNTVQTLNTLKRRLRNLTAESDWLKHEIAQRNDLIAKVSDEISKVELEKKHAEQFNRKLKRETGGENNMPQVLDYVAQKAELYELEKEIKNWERKVEIADIDWRRKQPAARR</sequence>
<dbReference type="EMBL" id="JAGTXO010000001">
    <property type="protein sequence ID" value="KAG8470156.1"/>
    <property type="molecule type" value="Genomic_DNA"/>
</dbReference>
<name>A0A8J5XJ84_DIALT</name>
<evidence type="ECO:0000256" key="1">
    <source>
        <dbReference type="ARBA" id="ARBA00004138"/>
    </source>
</evidence>
<dbReference type="Gene3D" id="1.20.5.170">
    <property type="match status" value="1"/>
</dbReference>
<proteinExistence type="inferred from homology"/>
<dbReference type="InterPro" id="IPR025254">
    <property type="entry name" value="CCDC113/CCDC96_CC"/>
</dbReference>
<dbReference type="OrthoDB" id="10259713at2759"/>
<dbReference type="PANTHER" id="PTHR15654">
    <property type="entry name" value="COILED-COIL DOMAIN-CONTAINING PROTEIN 113-RELATED"/>
    <property type="match status" value="1"/>
</dbReference>
<comment type="similarity">
    <text evidence="5">Belongs to the CFAP263 family.</text>
</comment>
<organism evidence="9 10">
    <name type="scientific">Diacronema lutheri</name>
    <name type="common">Unicellular marine alga</name>
    <name type="synonym">Monochrysis lutheri</name>
    <dbReference type="NCBI Taxonomy" id="2081491"/>
    <lineage>
        <taxon>Eukaryota</taxon>
        <taxon>Haptista</taxon>
        <taxon>Haptophyta</taxon>
        <taxon>Pavlovophyceae</taxon>
        <taxon>Pavlovales</taxon>
        <taxon>Pavlovaceae</taxon>
        <taxon>Diacronema</taxon>
    </lineage>
</organism>
<evidence type="ECO:0000256" key="5">
    <source>
        <dbReference type="ARBA" id="ARBA00044506"/>
    </source>
</evidence>
<evidence type="ECO:0000259" key="8">
    <source>
        <dbReference type="Pfam" id="PF13870"/>
    </source>
</evidence>
<keyword evidence="4" id="KW-0966">Cell projection</keyword>
<dbReference type="Proteomes" id="UP000751190">
    <property type="component" value="Unassembled WGS sequence"/>
</dbReference>
<gene>
    <name evidence="9" type="ORF">KFE25_008577</name>
</gene>
<dbReference type="PANTHER" id="PTHR15654:SF2">
    <property type="entry name" value="COILED-COIL DOMAIN-CONTAINING PROTEIN 113"/>
    <property type="match status" value="1"/>
</dbReference>
<protein>
    <recommendedName>
        <fullName evidence="6">Cilia- and flagella-associated protein 263</fullName>
    </recommendedName>
</protein>
<dbReference type="InterPro" id="IPR051885">
    <property type="entry name" value="CC_CF"/>
</dbReference>
<keyword evidence="2" id="KW-0970">Cilium biogenesis/degradation</keyword>
<dbReference type="GO" id="GO:0005930">
    <property type="term" value="C:axoneme"/>
    <property type="evidence" value="ECO:0007669"/>
    <property type="project" value="TreeGrafter"/>
</dbReference>
<evidence type="ECO:0000256" key="6">
    <source>
        <dbReference type="ARBA" id="ARBA00044798"/>
    </source>
</evidence>
<keyword evidence="10" id="KW-1185">Reference proteome</keyword>
<evidence type="ECO:0000256" key="2">
    <source>
        <dbReference type="ARBA" id="ARBA00022794"/>
    </source>
</evidence>
<accession>A0A8J5XJ84</accession>
<evidence type="ECO:0000256" key="4">
    <source>
        <dbReference type="ARBA" id="ARBA00023273"/>
    </source>
</evidence>
<evidence type="ECO:0000313" key="9">
    <source>
        <dbReference type="EMBL" id="KAG8470156.1"/>
    </source>
</evidence>
<reference evidence="9" key="1">
    <citation type="submission" date="2021-05" db="EMBL/GenBank/DDBJ databases">
        <title>The genome of the haptophyte Pavlova lutheri (Diacronema luteri, Pavlovales) - a model for lipid biosynthesis in eukaryotic algae.</title>
        <authorList>
            <person name="Hulatt C.J."/>
            <person name="Posewitz M.C."/>
        </authorList>
    </citation>
    <scope>NUCLEOTIDE SEQUENCE</scope>
    <source>
        <strain evidence="9">NIVA-4/92</strain>
    </source>
</reference>
<evidence type="ECO:0000256" key="3">
    <source>
        <dbReference type="ARBA" id="ARBA00023054"/>
    </source>
</evidence>